<evidence type="ECO:0000256" key="2">
    <source>
        <dbReference type="ARBA" id="ARBA00022525"/>
    </source>
</evidence>
<feature type="compositionally biased region" description="Basic residues" evidence="3">
    <location>
        <begin position="114"/>
        <end position="169"/>
    </location>
</feature>
<proteinExistence type="evidence at transcript level"/>
<reference evidence="5" key="1">
    <citation type="journal article" date="2011" name="PLoS ONE">
        <title>A deep insight into the sialotranscriptome of the gulf coast tick, Amblyomma maculatum.</title>
        <authorList>
            <person name="Karim S."/>
            <person name="Singh P."/>
            <person name="Ribeiro J.M."/>
        </authorList>
    </citation>
    <scope>NUCLEOTIDE SEQUENCE</scope>
    <source>
        <tissue evidence="5">Salivary gland</tissue>
    </source>
</reference>
<comment type="subcellular location">
    <subcellularLocation>
        <location evidence="1">Secreted</location>
    </subcellularLocation>
</comment>
<evidence type="ECO:0000256" key="1">
    <source>
        <dbReference type="ARBA" id="ARBA00004613"/>
    </source>
</evidence>
<evidence type="ECO:0000313" key="5">
    <source>
        <dbReference type="EMBL" id="AEO34781.1"/>
    </source>
</evidence>
<feature type="signal peptide" evidence="4">
    <location>
        <begin position="1"/>
        <end position="19"/>
    </location>
</feature>
<feature type="chain" id="PRO_5003447679" description="Basic tail protein" evidence="4">
    <location>
        <begin position="20"/>
        <end position="169"/>
    </location>
</feature>
<dbReference type="EMBL" id="JO843164">
    <property type="protein sequence ID" value="AEO34781.1"/>
    <property type="molecule type" value="mRNA"/>
</dbReference>
<accession>G3MMR3</accession>
<dbReference type="GO" id="GO:0005576">
    <property type="term" value="C:extracellular region"/>
    <property type="evidence" value="ECO:0007669"/>
    <property type="project" value="UniProtKB-SubCell"/>
</dbReference>
<feature type="compositionally biased region" description="Polar residues" evidence="3">
    <location>
        <begin position="95"/>
        <end position="105"/>
    </location>
</feature>
<keyword evidence="2" id="KW-0964">Secreted</keyword>
<evidence type="ECO:0000256" key="4">
    <source>
        <dbReference type="SAM" id="SignalP"/>
    </source>
</evidence>
<feature type="compositionally biased region" description="Basic and acidic residues" evidence="3">
    <location>
        <begin position="82"/>
        <end position="93"/>
    </location>
</feature>
<keyword evidence="4" id="KW-0732">Signal</keyword>
<evidence type="ECO:0008006" key="6">
    <source>
        <dbReference type="Google" id="ProtNLM"/>
    </source>
</evidence>
<dbReference type="AlphaFoldDB" id="G3MMR3"/>
<evidence type="ECO:0000256" key="3">
    <source>
        <dbReference type="SAM" id="MobiDB-lite"/>
    </source>
</evidence>
<name>G3MMR3_AMBMU</name>
<sequence>MATVGLLCVFLLQALDATAEIVRGCDPGVPESQPVNSCNYYCKDLGGGKWMMGYYTNGTKCKVDDSPDGVCLDLGPDKEGCYPKDSPEVKDFFGDNQTTQPSVTEPNPPESGTKKRSRRKRRALKRRSRQSQNQRRARSQRRTRKQRMRKQRTRNKRTKNQRARKKESI</sequence>
<dbReference type="Pfam" id="PF07771">
    <property type="entry name" value="TSGP1"/>
    <property type="match status" value="1"/>
</dbReference>
<feature type="region of interest" description="Disordered" evidence="3">
    <location>
        <begin position="82"/>
        <end position="169"/>
    </location>
</feature>
<dbReference type="InterPro" id="IPR011694">
    <property type="entry name" value="Ixonnexin-like"/>
</dbReference>
<organism evidence="5">
    <name type="scientific">Amblyomma maculatum</name>
    <name type="common">Gulf Coast tick</name>
    <dbReference type="NCBI Taxonomy" id="34609"/>
    <lineage>
        <taxon>Eukaryota</taxon>
        <taxon>Metazoa</taxon>
        <taxon>Ecdysozoa</taxon>
        <taxon>Arthropoda</taxon>
        <taxon>Chelicerata</taxon>
        <taxon>Arachnida</taxon>
        <taxon>Acari</taxon>
        <taxon>Parasitiformes</taxon>
        <taxon>Ixodida</taxon>
        <taxon>Ixodoidea</taxon>
        <taxon>Ixodidae</taxon>
        <taxon>Amblyomminae</taxon>
        <taxon>Amblyomma</taxon>
    </lineage>
</organism>
<protein>
    <recommendedName>
        <fullName evidence="6">Basic tail protein</fullName>
    </recommendedName>
</protein>